<keyword evidence="2" id="KW-1185">Reference proteome</keyword>
<evidence type="ECO:0000313" key="1">
    <source>
        <dbReference type="EMBL" id="KOO27128.1"/>
    </source>
</evidence>
<dbReference type="AlphaFoldDB" id="A0A0M0JLI9"/>
<reference evidence="2" key="1">
    <citation type="journal article" date="2015" name="PLoS Genet.">
        <title>Genome Sequence and Transcriptome Analyses of Chrysochromulina tobin: Metabolic Tools for Enhanced Algal Fitness in the Prominent Order Prymnesiales (Haptophyceae).</title>
        <authorList>
            <person name="Hovde B.T."/>
            <person name="Deodato C.R."/>
            <person name="Hunsperger H.M."/>
            <person name="Ryken S.A."/>
            <person name="Yost W."/>
            <person name="Jha R.K."/>
            <person name="Patterson J."/>
            <person name="Monnat R.J. Jr."/>
            <person name="Barlow S.B."/>
            <person name="Starkenburg S.R."/>
            <person name="Cattolico R.A."/>
        </authorList>
    </citation>
    <scope>NUCLEOTIDE SEQUENCE</scope>
    <source>
        <strain evidence="2">CCMP291</strain>
    </source>
</reference>
<dbReference type="EMBL" id="JWZX01002759">
    <property type="protein sequence ID" value="KOO27128.1"/>
    <property type="molecule type" value="Genomic_DNA"/>
</dbReference>
<feature type="non-terminal residue" evidence="1">
    <location>
        <position position="1"/>
    </location>
</feature>
<sequence length="136" mass="14705">PCITYCRQTRPLARLPKETQKKSLDAAVANDEIMATGSLPAALSLPAAICSGCANLMPPCATALLDLRCTWRFASLLTTLLVYFSCQDCTLTIQPMIVTRNTLDACHQSQPHWRSQAGAARCGELALDQPHGPTAY</sequence>
<evidence type="ECO:0000313" key="2">
    <source>
        <dbReference type="Proteomes" id="UP000037460"/>
    </source>
</evidence>
<proteinExistence type="predicted"/>
<feature type="non-terminal residue" evidence="1">
    <location>
        <position position="136"/>
    </location>
</feature>
<comment type="caution">
    <text evidence="1">The sequence shown here is derived from an EMBL/GenBank/DDBJ whole genome shotgun (WGS) entry which is preliminary data.</text>
</comment>
<accession>A0A0M0JLI9</accession>
<organism evidence="1 2">
    <name type="scientific">Chrysochromulina tobinii</name>
    <dbReference type="NCBI Taxonomy" id="1460289"/>
    <lineage>
        <taxon>Eukaryota</taxon>
        <taxon>Haptista</taxon>
        <taxon>Haptophyta</taxon>
        <taxon>Prymnesiophyceae</taxon>
        <taxon>Prymnesiales</taxon>
        <taxon>Chrysochromulinaceae</taxon>
        <taxon>Chrysochromulina</taxon>
    </lineage>
</organism>
<protein>
    <submittedName>
        <fullName evidence="1">Uncharacterized protein</fullName>
    </submittedName>
</protein>
<dbReference type="Proteomes" id="UP000037460">
    <property type="component" value="Unassembled WGS sequence"/>
</dbReference>
<gene>
    <name evidence="1" type="ORF">Ctob_008574</name>
</gene>
<name>A0A0M0JLI9_9EUKA</name>